<dbReference type="Proteomes" id="UP000887576">
    <property type="component" value="Unplaced"/>
</dbReference>
<organism evidence="1 2">
    <name type="scientific">Panagrolaimus sp. JU765</name>
    <dbReference type="NCBI Taxonomy" id="591449"/>
    <lineage>
        <taxon>Eukaryota</taxon>
        <taxon>Metazoa</taxon>
        <taxon>Ecdysozoa</taxon>
        <taxon>Nematoda</taxon>
        <taxon>Chromadorea</taxon>
        <taxon>Rhabditida</taxon>
        <taxon>Tylenchina</taxon>
        <taxon>Panagrolaimomorpha</taxon>
        <taxon>Panagrolaimoidea</taxon>
        <taxon>Panagrolaimidae</taxon>
        <taxon>Panagrolaimus</taxon>
    </lineage>
</organism>
<reference evidence="2" key="1">
    <citation type="submission" date="2022-11" db="UniProtKB">
        <authorList>
            <consortium name="WormBaseParasite"/>
        </authorList>
    </citation>
    <scope>IDENTIFICATION</scope>
</reference>
<sequence length="147" mass="16325">MRVIRWSFLWFPVILIWTNALIFEQNTTTFLKVNEDGFTVKICGNGSQSTKFCYGGLATTEQKHDCLSTSYCGIQAVKTSNSLTGHYGGESITFKKDCAEINVKPSEQIALNSNDDNPKKGTCKWNVTEDGKLPVDITVTTGFNVRV</sequence>
<name>A0AC34R7U2_9BILA</name>
<accession>A0AC34R7U2</accession>
<proteinExistence type="predicted"/>
<evidence type="ECO:0000313" key="1">
    <source>
        <dbReference type="Proteomes" id="UP000887576"/>
    </source>
</evidence>
<evidence type="ECO:0000313" key="2">
    <source>
        <dbReference type="WBParaSite" id="JU765_v2.g4294.t1"/>
    </source>
</evidence>
<protein>
    <submittedName>
        <fullName evidence="2">Lectin</fullName>
    </submittedName>
</protein>
<dbReference type="WBParaSite" id="JU765_v2.g4294.t1">
    <property type="protein sequence ID" value="JU765_v2.g4294.t1"/>
    <property type="gene ID" value="JU765_v2.g4294"/>
</dbReference>